<dbReference type="Gene3D" id="3.40.50.1110">
    <property type="entry name" value="SGNH hydrolase"/>
    <property type="match status" value="1"/>
</dbReference>
<comment type="caution">
    <text evidence="2">The sequence shown here is derived from an EMBL/GenBank/DDBJ whole genome shotgun (WGS) entry which is preliminary data.</text>
</comment>
<feature type="domain" description="SGNH hydrolase-type esterase" evidence="1">
    <location>
        <begin position="36"/>
        <end position="195"/>
    </location>
</feature>
<dbReference type="PANTHER" id="PTHR30383">
    <property type="entry name" value="THIOESTERASE 1/PROTEASE 1/LYSOPHOSPHOLIPASE L1"/>
    <property type="match status" value="1"/>
</dbReference>
<dbReference type="SUPFAM" id="SSF52266">
    <property type="entry name" value="SGNH hydrolase"/>
    <property type="match status" value="1"/>
</dbReference>
<evidence type="ECO:0000313" key="3">
    <source>
        <dbReference type="Proteomes" id="UP000483839"/>
    </source>
</evidence>
<dbReference type="InterPro" id="IPR036514">
    <property type="entry name" value="SGNH_hydro_sf"/>
</dbReference>
<dbReference type="Proteomes" id="UP000483839">
    <property type="component" value="Unassembled WGS sequence"/>
</dbReference>
<evidence type="ECO:0000313" key="2">
    <source>
        <dbReference type="EMBL" id="MTD01538.1"/>
    </source>
</evidence>
<dbReference type="InterPro" id="IPR051532">
    <property type="entry name" value="Ester_Hydrolysis_Enzymes"/>
</dbReference>
<dbReference type="PANTHER" id="PTHR30383:SF5">
    <property type="entry name" value="SGNH HYDROLASE-TYPE ESTERASE DOMAIN-CONTAINING PROTEIN"/>
    <property type="match status" value="1"/>
</dbReference>
<dbReference type="CDD" id="cd01841">
    <property type="entry name" value="NnaC_like"/>
    <property type="match status" value="1"/>
</dbReference>
<gene>
    <name evidence="2" type="ORF">GKS16_04500</name>
</gene>
<proteinExistence type="predicted"/>
<sequence>MLETVSAELLAYQEDRLDSYRELNQTTQPGGIVFAGDSIIEFYPLKKYLGRSLPIHNRGIAGIDSQWLLNHIDEHICQLYPEKVFLLIGTNDIGLGYSNSEIKTRVSEIIAKIQSKNENCNIYLLSVLPVSDNPTYQNTVKVRDNKGIDELNDALKTIPTINYIDLASSLKDNTNGLADGFTKDGLHLNLKGYERISNCLLNYL</sequence>
<reference evidence="2 3" key="1">
    <citation type="submission" date="2019-11" db="EMBL/GenBank/DDBJ databases">
        <title>Streptococcus uberis isolated from clinical mastitis cases on a southeastern Queensland dairy.</title>
        <authorList>
            <person name="Workentine M.L."/>
            <person name="Price R."/>
            <person name="Olchowy T."/>
        </authorList>
    </citation>
    <scope>NUCLEOTIDE SEQUENCE [LARGE SCALE GENOMIC DNA]</scope>
    <source>
        <strain evidence="2 3">OLC4459-A17</strain>
    </source>
</reference>
<dbReference type="Pfam" id="PF13472">
    <property type="entry name" value="Lipase_GDSL_2"/>
    <property type="match status" value="1"/>
</dbReference>
<dbReference type="AlphaFoldDB" id="A0A380MJZ9"/>
<protein>
    <submittedName>
        <fullName evidence="2">Lipase</fullName>
    </submittedName>
</protein>
<organism evidence="2 3">
    <name type="scientific">Streptococcus uberis</name>
    <dbReference type="NCBI Taxonomy" id="1349"/>
    <lineage>
        <taxon>Bacteria</taxon>
        <taxon>Bacillati</taxon>
        <taxon>Bacillota</taxon>
        <taxon>Bacilli</taxon>
        <taxon>Lactobacillales</taxon>
        <taxon>Streptococcaceae</taxon>
        <taxon>Streptococcus</taxon>
    </lineage>
</organism>
<accession>A0A380MJZ9</accession>
<dbReference type="GO" id="GO:0004622">
    <property type="term" value="F:phosphatidylcholine lysophospholipase activity"/>
    <property type="evidence" value="ECO:0007669"/>
    <property type="project" value="TreeGrafter"/>
</dbReference>
<dbReference type="EMBL" id="WLXI01000037">
    <property type="protein sequence ID" value="MTD01538.1"/>
    <property type="molecule type" value="Genomic_DNA"/>
</dbReference>
<dbReference type="InterPro" id="IPR013830">
    <property type="entry name" value="SGNH_hydro"/>
</dbReference>
<name>A0A380MJZ9_STRUB</name>
<dbReference type="RefSeq" id="WP_115242673.1">
    <property type="nucleotide sequence ID" value="NZ_BAABQA010000003.1"/>
</dbReference>
<evidence type="ECO:0000259" key="1">
    <source>
        <dbReference type="Pfam" id="PF13472"/>
    </source>
</evidence>